<dbReference type="Proteomes" id="UP000582659">
    <property type="component" value="Unassembled WGS sequence"/>
</dbReference>
<evidence type="ECO:0000313" key="1">
    <source>
        <dbReference type="EMBL" id="CAD5208412.1"/>
    </source>
</evidence>
<protein>
    <submittedName>
        <fullName evidence="1">(pine wood nematode) hypothetical protein</fullName>
    </submittedName>
</protein>
<dbReference type="EMBL" id="CAJFDI010000001">
    <property type="protein sequence ID" value="CAD5208412.1"/>
    <property type="molecule type" value="Genomic_DNA"/>
</dbReference>
<organism evidence="1 2">
    <name type="scientific">Bursaphelenchus xylophilus</name>
    <name type="common">Pinewood nematode worm</name>
    <name type="synonym">Aphelenchoides xylophilus</name>
    <dbReference type="NCBI Taxonomy" id="6326"/>
    <lineage>
        <taxon>Eukaryota</taxon>
        <taxon>Metazoa</taxon>
        <taxon>Ecdysozoa</taxon>
        <taxon>Nematoda</taxon>
        <taxon>Chromadorea</taxon>
        <taxon>Rhabditida</taxon>
        <taxon>Tylenchina</taxon>
        <taxon>Tylenchomorpha</taxon>
        <taxon>Aphelenchoidea</taxon>
        <taxon>Aphelenchoididae</taxon>
        <taxon>Bursaphelenchus</taxon>
    </lineage>
</organism>
<dbReference type="Proteomes" id="UP000659654">
    <property type="component" value="Unassembled WGS sequence"/>
</dbReference>
<reference evidence="1" key="1">
    <citation type="submission" date="2020-09" db="EMBL/GenBank/DDBJ databases">
        <authorList>
            <person name="Kikuchi T."/>
        </authorList>
    </citation>
    <scope>NUCLEOTIDE SEQUENCE</scope>
    <source>
        <strain evidence="1">Ka4C1</strain>
    </source>
</reference>
<keyword evidence="2" id="KW-1185">Reference proteome</keyword>
<accession>A0A7I8XGD9</accession>
<proteinExistence type="predicted"/>
<comment type="caution">
    <text evidence="1">The sequence shown here is derived from an EMBL/GenBank/DDBJ whole genome shotgun (WGS) entry which is preliminary data.</text>
</comment>
<dbReference type="EMBL" id="CAJFCV020000001">
    <property type="protein sequence ID" value="CAG9081391.1"/>
    <property type="molecule type" value="Genomic_DNA"/>
</dbReference>
<sequence>MGCMKNVDGVGGLLRSEGASTIPNLCHFSTVSNHLRRFFIFRLPRKHSVVGSVDFGNFGHITSGTSCDGFWSSALLEWRFLELEMITAFFAFSDLDGFCESGFTFDLGTLRVSRSDP</sequence>
<evidence type="ECO:0000313" key="2">
    <source>
        <dbReference type="Proteomes" id="UP000659654"/>
    </source>
</evidence>
<dbReference type="AlphaFoldDB" id="A0A7I8XGD9"/>
<gene>
    <name evidence="1" type="ORF">BXYJ_LOCUS648</name>
</gene>
<name>A0A7I8XGD9_BURXY</name>